<reference evidence="1 2" key="1">
    <citation type="submission" date="2019-03" db="EMBL/GenBank/DDBJ databases">
        <title>Genomic Encyclopedia of Type Strains, Phase IV (KMG-IV): sequencing the most valuable type-strain genomes for metagenomic binning, comparative biology and taxonomic classification.</title>
        <authorList>
            <person name="Goeker M."/>
        </authorList>
    </citation>
    <scope>NUCLEOTIDE SEQUENCE [LARGE SCALE GENOMIC DNA]</scope>
    <source>
        <strain evidence="1 2">DSM 45934</strain>
    </source>
</reference>
<evidence type="ECO:0008006" key="3">
    <source>
        <dbReference type="Google" id="ProtNLM"/>
    </source>
</evidence>
<organism evidence="1 2">
    <name type="scientific">Actinocrispum wychmicini</name>
    <dbReference type="NCBI Taxonomy" id="1213861"/>
    <lineage>
        <taxon>Bacteria</taxon>
        <taxon>Bacillati</taxon>
        <taxon>Actinomycetota</taxon>
        <taxon>Actinomycetes</taxon>
        <taxon>Pseudonocardiales</taxon>
        <taxon>Pseudonocardiaceae</taxon>
        <taxon>Actinocrispum</taxon>
    </lineage>
</organism>
<gene>
    <name evidence="1" type="ORF">EV192_109131</name>
</gene>
<accession>A0A4R2J5I8</accession>
<proteinExistence type="predicted"/>
<protein>
    <recommendedName>
        <fullName evidence="3">Phage terminase large subunit-like protein</fullName>
    </recommendedName>
</protein>
<sequence length="162" mass="18146">MIRVWTRPAKAPPGWRIPRAEVHEAVAWAFDHYRVGLMLCDPAKWHTEIEGWAQSYGDDRVIFFDTNSLVRMARACDRWLTALAEGAYSHDGDAVTTDHVLAMHRTKVHVRDADDDGGTKYVFVKGPDRRKIDAGIADVLALQAAATMPDEDQAADPWAVYA</sequence>
<name>A0A4R2J5I8_9PSEU</name>
<dbReference type="Proteomes" id="UP000295680">
    <property type="component" value="Unassembled WGS sequence"/>
</dbReference>
<keyword evidence="2" id="KW-1185">Reference proteome</keyword>
<dbReference type="AlphaFoldDB" id="A0A4R2J5I8"/>
<comment type="caution">
    <text evidence="1">The sequence shown here is derived from an EMBL/GenBank/DDBJ whole genome shotgun (WGS) entry which is preliminary data.</text>
</comment>
<evidence type="ECO:0000313" key="2">
    <source>
        <dbReference type="Proteomes" id="UP000295680"/>
    </source>
</evidence>
<dbReference type="EMBL" id="SLWS01000009">
    <property type="protein sequence ID" value="TCO54151.1"/>
    <property type="molecule type" value="Genomic_DNA"/>
</dbReference>
<evidence type="ECO:0000313" key="1">
    <source>
        <dbReference type="EMBL" id="TCO54151.1"/>
    </source>
</evidence>